<feature type="non-terminal residue" evidence="1">
    <location>
        <position position="64"/>
    </location>
</feature>
<proteinExistence type="predicted"/>
<feature type="non-terminal residue" evidence="1">
    <location>
        <position position="1"/>
    </location>
</feature>
<organism evidence="1">
    <name type="scientific">uncultured Rubrobacteraceae bacterium</name>
    <dbReference type="NCBI Taxonomy" id="349277"/>
    <lineage>
        <taxon>Bacteria</taxon>
        <taxon>Bacillati</taxon>
        <taxon>Actinomycetota</taxon>
        <taxon>Rubrobacteria</taxon>
        <taxon>Rubrobacterales</taxon>
        <taxon>Rubrobacteraceae</taxon>
        <taxon>environmental samples</taxon>
    </lineage>
</organism>
<protein>
    <submittedName>
        <fullName evidence="1">SbcD_Mre11</fullName>
    </submittedName>
</protein>
<reference evidence="1" key="1">
    <citation type="submission" date="2020-02" db="EMBL/GenBank/DDBJ databases">
        <authorList>
            <person name="Meier V. D."/>
        </authorList>
    </citation>
    <scope>NUCLEOTIDE SEQUENCE</scope>
    <source>
        <strain evidence="1">AVDCRST_MAG80</strain>
    </source>
</reference>
<gene>
    <name evidence="1" type="ORF">AVDCRST_MAG80-1624</name>
</gene>
<name>A0A6J4QIF4_9ACTN</name>
<dbReference type="EMBL" id="CADCVC010000139">
    <property type="protein sequence ID" value="CAA9444362.1"/>
    <property type="molecule type" value="Genomic_DNA"/>
</dbReference>
<sequence>DHVRRRPDGVERVAGVDDEVDLTLQDLVDSSPVRLLCVDLPLVAVGLRAELRVPRVPQVRIRDV</sequence>
<evidence type="ECO:0000313" key="1">
    <source>
        <dbReference type="EMBL" id="CAA9444362.1"/>
    </source>
</evidence>
<accession>A0A6J4QIF4</accession>
<dbReference type="AlphaFoldDB" id="A0A6J4QIF4"/>